<reference evidence="2" key="1">
    <citation type="submission" date="2011-07" db="EMBL/GenBank/DDBJ databases">
        <authorList>
            <person name="Stanhope M.J."/>
            <person name="Durkin A.S."/>
            <person name="Hostetler J."/>
            <person name="Kim M."/>
            <person name="Radune D."/>
            <person name="Singh I."/>
            <person name="Town C.D."/>
        </authorList>
    </citation>
    <scope>NUCLEOTIDE SEQUENCE [LARGE SCALE GENOMIC DNA]</scope>
    <source>
        <strain evidence="2">HS-6</strain>
    </source>
</reference>
<dbReference type="InterPro" id="IPR041368">
    <property type="entry name" value="DRP_C"/>
</dbReference>
<evidence type="ECO:0000313" key="3">
    <source>
        <dbReference type="Proteomes" id="UP000004322"/>
    </source>
</evidence>
<keyword evidence="3" id="KW-1185">Reference proteome</keyword>
<dbReference type="InterPro" id="IPR043025">
    <property type="entry name" value="DRP_PD-(D/E)XK_dom"/>
</dbReference>
<accession>G5JR80</accession>
<evidence type="ECO:0000313" key="2">
    <source>
        <dbReference type="EMBL" id="EHI73582.1"/>
    </source>
</evidence>
<keyword evidence="2" id="KW-0540">Nuclease</keyword>
<dbReference type="AlphaFoldDB" id="G5JR80"/>
<dbReference type="InterPro" id="IPR036388">
    <property type="entry name" value="WH-like_DNA-bd_sf"/>
</dbReference>
<feature type="domain" description="Dam-replacing protein HTH" evidence="1">
    <location>
        <begin position="184"/>
        <end position="253"/>
    </location>
</feature>
<dbReference type="Gene3D" id="1.10.10.10">
    <property type="entry name" value="Winged helix-like DNA-binding domain superfamily/Winged helix DNA-binding domain"/>
    <property type="match status" value="1"/>
</dbReference>
<dbReference type="GO" id="GO:0009036">
    <property type="term" value="F:type II site-specific deoxyribonuclease activity"/>
    <property type="evidence" value="ECO:0007669"/>
    <property type="project" value="UniProtKB-EC"/>
</dbReference>
<dbReference type="OrthoDB" id="1664032at2"/>
<organism evidence="2 3">
    <name type="scientific">Streptococcus criceti HS-6</name>
    <dbReference type="NCBI Taxonomy" id="873449"/>
    <lineage>
        <taxon>Bacteria</taxon>
        <taxon>Bacillati</taxon>
        <taxon>Bacillota</taxon>
        <taxon>Bacilli</taxon>
        <taxon>Lactobacillales</taxon>
        <taxon>Streptococcaceae</taxon>
        <taxon>Streptococcus</taxon>
    </lineage>
</organism>
<sequence>MNLSFNLSVANAYKNKSQRARVLTETWVARNSYCPNCGYAPIHEFENNRPVADFWCPSCAEEFELKSKNGKFSSTIVDGAYQTMIARIKSNNNPNFFFLNHTKEMTVSNFIVIPKHFFTPEIIIKRKPLSPNAKRAGWVGCTIDMSKISERGKIFLVSNGRVINPDLVQEKFQKTLFLRHQSIDKRGWLLEMLKCLDKISDNEFTLKDIYTFEAEFKQKYPDNHYIKEKIRQQLQILRDQSIIEFLGKGRYRKL</sequence>
<name>G5JR80_STRCG</name>
<dbReference type="Pfam" id="PF06044">
    <property type="entry name" value="DpnI"/>
    <property type="match status" value="1"/>
</dbReference>
<gene>
    <name evidence="2" type="primary">dpnC</name>
    <name evidence="2" type="ORF">STRCR_1966</name>
</gene>
<evidence type="ECO:0000259" key="1">
    <source>
        <dbReference type="Pfam" id="PF17726"/>
    </source>
</evidence>
<dbReference type="Pfam" id="PF17726">
    <property type="entry name" value="DpnI_C"/>
    <property type="match status" value="1"/>
</dbReference>
<dbReference type="Proteomes" id="UP000004322">
    <property type="component" value="Unassembled WGS sequence"/>
</dbReference>
<dbReference type="eggNOG" id="ENOG502Z8N2">
    <property type="taxonomic scope" value="Bacteria"/>
</dbReference>
<keyword evidence="2" id="KW-0378">Hydrolase</keyword>
<dbReference type="Gene3D" id="3.40.210.30">
    <property type="entry name" value="Dam replacing family, catalytic PD-(D/E)XK domain"/>
    <property type="match status" value="1"/>
</dbReference>
<keyword evidence="2" id="KW-0255">Endonuclease</keyword>
<protein>
    <submittedName>
        <fullName evidence="2">Type II restriction endonuclease DpnI</fullName>
        <ecNumber evidence="2">3.1.21.4</ecNumber>
    </submittedName>
</protein>
<proteinExistence type="predicted"/>
<dbReference type="EC" id="3.1.21.4" evidence="2"/>
<dbReference type="InterPro" id="IPR010324">
    <property type="entry name" value="DRP"/>
</dbReference>
<dbReference type="CDD" id="cd22319">
    <property type="entry name" value="DpnI-like"/>
    <property type="match status" value="1"/>
</dbReference>
<dbReference type="RefSeq" id="WP_004225764.1">
    <property type="nucleotide sequence ID" value="NZ_AEUV02000002.1"/>
</dbReference>
<dbReference type="EMBL" id="AEUV02000002">
    <property type="protein sequence ID" value="EHI73582.1"/>
    <property type="molecule type" value="Genomic_DNA"/>
</dbReference>
<comment type="caution">
    <text evidence="2">The sequence shown here is derived from an EMBL/GenBank/DDBJ whole genome shotgun (WGS) entry which is preliminary data.</text>
</comment>